<sequence>MSSPPEREVEESYSTQDEMNAAESLMALSVDYDTAHKPIQLPIRGTKSSSSAVTGQESSSTTTNEANKLPSAERQALSDLQYHILSRPSPELTSDPEILHSIWLVRDAWEYEKTHQSRPSDMLLHLLRITWNCLHFRLRCESVEGVEKADRIHCHVEALQESLAMLLEENGEERCCDVVEMLDQVTEMVLSADCSGWLRRGEVSNRLGGTLAQWFIYDLARSIFPEKQAKKAERREWKLEARNGRA</sequence>
<name>A0ABR4BT45_9HELO</name>
<proteinExistence type="predicted"/>
<reference evidence="2 3" key="1">
    <citation type="journal article" date="2024" name="Commun. Biol.">
        <title>Comparative genomic analysis of thermophilic fungi reveals convergent evolutionary adaptations and gene losses.</title>
        <authorList>
            <person name="Steindorff A.S."/>
            <person name="Aguilar-Pontes M.V."/>
            <person name="Robinson A.J."/>
            <person name="Andreopoulos B."/>
            <person name="LaButti K."/>
            <person name="Kuo A."/>
            <person name="Mondo S."/>
            <person name="Riley R."/>
            <person name="Otillar R."/>
            <person name="Haridas S."/>
            <person name="Lipzen A."/>
            <person name="Grimwood J."/>
            <person name="Schmutz J."/>
            <person name="Clum A."/>
            <person name="Reid I.D."/>
            <person name="Moisan M.C."/>
            <person name="Butler G."/>
            <person name="Nguyen T.T.M."/>
            <person name="Dewar K."/>
            <person name="Conant G."/>
            <person name="Drula E."/>
            <person name="Henrissat B."/>
            <person name="Hansel C."/>
            <person name="Singer S."/>
            <person name="Hutchinson M.I."/>
            <person name="de Vries R.P."/>
            <person name="Natvig D.O."/>
            <person name="Powell A.J."/>
            <person name="Tsang A."/>
            <person name="Grigoriev I.V."/>
        </authorList>
    </citation>
    <scope>NUCLEOTIDE SEQUENCE [LARGE SCALE GENOMIC DNA]</scope>
    <source>
        <strain evidence="2 3">CBS 494.80</strain>
    </source>
</reference>
<feature type="compositionally biased region" description="Polar residues" evidence="1">
    <location>
        <begin position="46"/>
        <end position="66"/>
    </location>
</feature>
<feature type="region of interest" description="Disordered" evidence="1">
    <location>
        <begin position="39"/>
        <end position="69"/>
    </location>
</feature>
<accession>A0ABR4BT45</accession>
<evidence type="ECO:0000313" key="2">
    <source>
        <dbReference type="EMBL" id="KAL2060823.1"/>
    </source>
</evidence>
<evidence type="ECO:0000313" key="3">
    <source>
        <dbReference type="Proteomes" id="UP001595075"/>
    </source>
</evidence>
<evidence type="ECO:0000256" key="1">
    <source>
        <dbReference type="SAM" id="MobiDB-lite"/>
    </source>
</evidence>
<gene>
    <name evidence="2" type="ORF">VTL71DRAFT_8875</name>
</gene>
<dbReference type="EMBL" id="JAZHXI010000020">
    <property type="protein sequence ID" value="KAL2060823.1"/>
    <property type="molecule type" value="Genomic_DNA"/>
</dbReference>
<dbReference type="Proteomes" id="UP001595075">
    <property type="component" value="Unassembled WGS sequence"/>
</dbReference>
<keyword evidence="3" id="KW-1185">Reference proteome</keyword>
<comment type="caution">
    <text evidence="2">The sequence shown here is derived from an EMBL/GenBank/DDBJ whole genome shotgun (WGS) entry which is preliminary data.</text>
</comment>
<organism evidence="2 3">
    <name type="scientific">Oculimacula yallundae</name>
    <dbReference type="NCBI Taxonomy" id="86028"/>
    <lineage>
        <taxon>Eukaryota</taxon>
        <taxon>Fungi</taxon>
        <taxon>Dikarya</taxon>
        <taxon>Ascomycota</taxon>
        <taxon>Pezizomycotina</taxon>
        <taxon>Leotiomycetes</taxon>
        <taxon>Helotiales</taxon>
        <taxon>Ploettnerulaceae</taxon>
        <taxon>Oculimacula</taxon>
    </lineage>
</organism>
<protein>
    <submittedName>
        <fullName evidence="2">Uncharacterized protein</fullName>
    </submittedName>
</protein>